<evidence type="ECO:0000256" key="1">
    <source>
        <dbReference type="SAM" id="Coils"/>
    </source>
</evidence>
<accession>A0A2I0BPC1</accession>
<dbReference type="VEuPathDB" id="PlasmoDB:PfNF54_070008500"/>
<keyword evidence="1" id="KW-0175">Coiled coil</keyword>
<evidence type="ECO:0000313" key="3">
    <source>
        <dbReference type="EMBL" id="PKC42260.1"/>
    </source>
</evidence>
<gene>
    <name evidence="3" type="ORF">CK202_5497</name>
    <name evidence="2" type="ORF">CYL21_5247</name>
</gene>
<reference evidence="3 4" key="1">
    <citation type="submission" date="2017-11" db="EMBL/GenBank/DDBJ databases">
        <title>Plasmodium falciparum NF54 genome assembly.</title>
        <authorList>
            <person name="Bryant J.M."/>
            <person name="Baumgarten S."/>
            <person name="Scheidig-Benatar C."/>
            <person name="Scherf A."/>
        </authorList>
    </citation>
    <scope>NUCLEOTIDE SEQUENCE [LARGE SCALE GENOMIC DNA]</scope>
    <source>
        <strain evidence="3">NF54</strain>
    </source>
</reference>
<dbReference type="PANTHER" id="PTHR37027">
    <property type="entry name" value="KDE4"/>
    <property type="match status" value="1"/>
</dbReference>
<feature type="coiled-coil region" evidence="1">
    <location>
        <begin position="41"/>
        <end position="118"/>
    </location>
</feature>
<dbReference type="EMBL" id="NYMT01000019">
    <property type="protein sequence ID" value="PKC42260.1"/>
    <property type="molecule type" value="Genomic_DNA"/>
</dbReference>
<proteinExistence type="predicted"/>
<comment type="caution">
    <text evidence="3">The sequence shown here is derived from an EMBL/GenBank/DDBJ whole genome shotgun (WGS) entry which is preliminary data.</text>
</comment>
<dbReference type="InterPro" id="IPR038835">
    <property type="entry name" value="Giardin_beta-like"/>
</dbReference>
<protein>
    <recommendedName>
        <fullName evidence="6">SF-assemblin</fullName>
    </recommendedName>
</protein>
<dbReference type="Proteomes" id="UP000232684">
    <property type="component" value="Unassembled WGS sequence"/>
</dbReference>
<evidence type="ECO:0008006" key="6">
    <source>
        <dbReference type="Google" id="ProtNLM"/>
    </source>
</evidence>
<reference evidence="2 5" key="2">
    <citation type="submission" date="2018-05" db="EMBL/GenBank/DDBJ databases">
        <title>Genome assembly of Plasmodium falciparum NF54 DiCre.</title>
        <authorList>
            <person name="Baumgarten S."/>
            <person name="Treeck M."/>
            <person name="Scherf A."/>
        </authorList>
    </citation>
    <scope>NUCLEOTIDE SEQUENCE [LARGE SCALE GENOMIC DNA]</scope>
    <source>
        <strain evidence="2">NF54</strain>
    </source>
</reference>
<dbReference type="SMR" id="A0A2I0BPC1"/>
<sequence>MEELNKSGIYSKQFSLSQNKHNSERLQRLEKRLSGLHFSIELQKNEKIDKLNEKINSLEEKLIEMHENSNKTFEKLNEKLNDIRNDVTNYKNELEEFKNDHKKKLQLLEEKAEDFINKEKEDWSRLKIKLVKDFQHKAALLKEEMVEEYGLIEEKEDSLRKYYDCEINNIKSIIQNEISERIKTEKIILSDVDDKINEIMKIIRNEKTTRETYSENLVSLIEQYFSRIKKEIDMERLEREDTEETLVHLMEEALDKIGIPLA</sequence>
<dbReference type="PANTHER" id="PTHR37027:SF2">
    <property type="entry name" value="CHROMOSOME UNDETERMINED SCAFFOLD_148, WHOLE GENOME SHOTGUN SEQUENCE"/>
    <property type="match status" value="1"/>
</dbReference>
<organism evidence="3 4">
    <name type="scientific">Plasmodium falciparum (isolate NF54)</name>
    <dbReference type="NCBI Taxonomy" id="5843"/>
    <lineage>
        <taxon>Eukaryota</taxon>
        <taxon>Sar</taxon>
        <taxon>Alveolata</taxon>
        <taxon>Apicomplexa</taxon>
        <taxon>Aconoidasida</taxon>
        <taxon>Haemosporida</taxon>
        <taxon>Plasmodiidae</taxon>
        <taxon>Plasmodium</taxon>
        <taxon>Plasmodium (Laverania)</taxon>
    </lineage>
</organism>
<name>A0A2I0BPC1_PLAFO</name>
<dbReference type="Proteomes" id="UP000754359">
    <property type="component" value="Unassembled WGS sequence"/>
</dbReference>
<dbReference type="EMBL" id="QFXU01000023">
    <property type="protein sequence ID" value="KAF4326919.1"/>
    <property type="molecule type" value="Genomic_DNA"/>
</dbReference>
<evidence type="ECO:0000313" key="4">
    <source>
        <dbReference type="Proteomes" id="UP000232684"/>
    </source>
</evidence>
<dbReference type="AlphaFoldDB" id="A0A2I0BPC1"/>
<evidence type="ECO:0000313" key="2">
    <source>
        <dbReference type="EMBL" id="KAF4326919.1"/>
    </source>
</evidence>
<evidence type="ECO:0000313" key="5">
    <source>
        <dbReference type="Proteomes" id="UP000754359"/>
    </source>
</evidence>